<protein>
    <recommendedName>
        <fullName evidence="9">RNA polymerase sigma-70 factor</fullName>
    </recommendedName>
</protein>
<evidence type="ECO:0000256" key="1">
    <source>
        <dbReference type="ARBA" id="ARBA00010641"/>
    </source>
</evidence>
<evidence type="ECO:0000256" key="3">
    <source>
        <dbReference type="ARBA" id="ARBA00023082"/>
    </source>
</evidence>
<dbReference type="Pfam" id="PF04542">
    <property type="entry name" value="Sigma70_r2"/>
    <property type="match status" value="1"/>
</dbReference>
<dbReference type="EMBL" id="CAJRAU010000001">
    <property type="protein sequence ID" value="CAG5067473.1"/>
    <property type="molecule type" value="Genomic_DNA"/>
</dbReference>
<dbReference type="Gene3D" id="1.10.10.10">
    <property type="entry name" value="Winged helix-like DNA-binding domain superfamily/Winged helix DNA-binding domain"/>
    <property type="match status" value="1"/>
</dbReference>
<feature type="domain" description="RNA polymerase sigma factor 70 region 4 type 2" evidence="6">
    <location>
        <begin position="123"/>
        <end position="175"/>
    </location>
</feature>
<evidence type="ECO:0000256" key="4">
    <source>
        <dbReference type="ARBA" id="ARBA00023163"/>
    </source>
</evidence>
<name>A0ABM8UJB7_9BACT</name>
<reference evidence="7 8" key="1">
    <citation type="submission" date="2021-04" db="EMBL/GenBank/DDBJ databases">
        <authorList>
            <person name="Rodrigo-Torres L."/>
            <person name="Arahal R. D."/>
            <person name="Lucena T."/>
        </authorList>
    </citation>
    <scope>NUCLEOTIDE SEQUENCE [LARGE SCALE GENOMIC DNA]</scope>
    <source>
        <strain evidence="7 8">CECT 9623</strain>
    </source>
</reference>
<dbReference type="PANTHER" id="PTHR43133">
    <property type="entry name" value="RNA POLYMERASE ECF-TYPE SIGMA FACTO"/>
    <property type="match status" value="1"/>
</dbReference>
<evidence type="ECO:0000313" key="7">
    <source>
        <dbReference type="EMBL" id="CAG5067473.1"/>
    </source>
</evidence>
<evidence type="ECO:0008006" key="9">
    <source>
        <dbReference type="Google" id="ProtNLM"/>
    </source>
</evidence>
<gene>
    <name evidence="7" type="ORF">DYBT9623_00194</name>
</gene>
<dbReference type="InterPro" id="IPR036388">
    <property type="entry name" value="WH-like_DNA-bd_sf"/>
</dbReference>
<dbReference type="Gene3D" id="1.10.1740.10">
    <property type="match status" value="1"/>
</dbReference>
<keyword evidence="2" id="KW-0805">Transcription regulation</keyword>
<dbReference type="Proteomes" id="UP000679725">
    <property type="component" value="Unassembled WGS sequence"/>
</dbReference>
<dbReference type="RefSeq" id="WP_215231644.1">
    <property type="nucleotide sequence ID" value="NZ_CAJRAU010000001.1"/>
</dbReference>
<comment type="caution">
    <text evidence="7">The sequence shown here is derived from an EMBL/GenBank/DDBJ whole genome shotgun (WGS) entry which is preliminary data.</text>
</comment>
<dbReference type="SUPFAM" id="SSF88946">
    <property type="entry name" value="Sigma2 domain of RNA polymerase sigma factors"/>
    <property type="match status" value="1"/>
</dbReference>
<dbReference type="InterPro" id="IPR007627">
    <property type="entry name" value="RNA_pol_sigma70_r2"/>
</dbReference>
<dbReference type="InterPro" id="IPR013325">
    <property type="entry name" value="RNA_pol_sigma_r2"/>
</dbReference>
<comment type="similarity">
    <text evidence="1">Belongs to the sigma-70 factor family. ECF subfamily.</text>
</comment>
<evidence type="ECO:0000259" key="5">
    <source>
        <dbReference type="Pfam" id="PF04542"/>
    </source>
</evidence>
<dbReference type="SUPFAM" id="SSF88659">
    <property type="entry name" value="Sigma3 and sigma4 domains of RNA polymerase sigma factors"/>
    <property type="match status" value="1"/>
</dbReference>
<dbReference type="NCBIfam" id="TIGR02937">
    <property type="entry name" value="sigma70-ECF"/>
    <property type="match status" value="1"/>
</dbReference>
<dbReference type="InterPro" id="IPR039425">
    <property type="entry name" value="RNA_pol_sigma-70-like"/>
</dbReference>
<evidence type="ECO:0000259" key="6">
    <source>
        <dbReference type="Pfam" id="PF08281"/>
    </source>
</evidence>
<feature type="domain" description="RNA polymerase sigma-70 region 2" evidence="5">
    <location>
        <begin position="27"/>
        <end position="90"/>
    </location>
</feature>
<evidence type="ECO:0000256" key="2">
    <source>
        <dbReference type="ARBA" id="ARBA00023015"/>
    </source>
</evidence>
<accession>A0ABM8UJB7</accession>
<organism evidence="7 8">
    <name type="scientific">Dyadobacter linearis</name>
    <dbReference type="NCBI Taxonomy" id="2823330"/>
    <lineage>
        <taxon>Bacteria</taxon>
        <taxon>Pseudomonadati</taxon>
        <taxon>Bacteroidota</taxon>
        <taxon>Cytophagia</taxon>
        <taxon>Cytophagales</taxon>
        <taxon>Spirosomataceae</taxon>
        <taxon>Dyadobacter</taxon>
    </lineage>
</organism>
<dbReference type="InterPro" id="IPR013324">
    <property type="entry name" value="RNA_pol_sigma_r3/r4-like"/>
</dbReference>
<proteinExistence type="inferred from homology"/>
<dbReference type="InterPro" id="IPR013249">
    <property type="entry name" value="RNA_pol_sigma70_r4_t2"/>
</dbReference>
<dbReference type="Pfam" id="PF08281">
    <property type="entry name" value="Sigma70_r4_2"/>
    <property type="match status" value="1"/>
</dbReference>
<evidence type="ECO:0000313" key="8">
    <source>
        <dbReference type="Proteomes" id="UP000679725"/>
    </source>
</evidence>
<dbReference type="InterPro" id="IPR014327">
    <property type="entry name" value="RNA_pol_sigma70_bacteroid"/>
</dbReference>
<dbReference type="NCBIfam" id="TIGR02985">
    <property type="entry name" value="Sig70_bacteroi1"/>
    <property type="match status" value="1"/>
</dbReference>
<dbReference type="InterPro" id="IPR014284">
    <property type="entry name" value="RNA_pol_sigma-70_dom"/>
</dbReference>
<keyword evidence="4" id="KW-0804">Transcription</keyword>
<dbReference type="PANTHER" id="PTHR43133:SF46">
    <property type="entry name" value="RNA POLYMERASE SIGMA-70 FACTOR ECF SUBFAMILY"/>
    <property type="match status" value="1"/>
</dbReference>
<sequence length="194" mass="23124">MQYSELDDHVLIRLITLDDKDAFQQIYVRYWSRIFALVRNKLRSHENAAEIVQDIFLDVWERRETLEIASVDRYLFTAAKYKILNHLRRNLDKPQYWDQSLEDISSHIDQRADNNIELEDLHNALENALATLPAKTRKIFRMNRLENQSVQEISVSLDIPKRTIEYHLTQSIRKLRLHLREFVSYSIVLVAGLF</sequence>
<keyword evidence="8" id="KW-1185">Reference proteome</keyword>
<keyword evidence="3" id="KW-0731">Sigma factor</keyword>